<dbReference type="NCBIfam" id="TIGR00254">
    <property type="entry name" value="GGDEF"/>
    <property type="match status" value="1"/>
</dbReference>
<dbReference type="STRING" id="1129793.GPLA_1942"/>
<dbReference type="CDD" id="cd01949">
    <property type="entry name" value="GGDEF"/>
    <property type="match status" value="1"/>
</dbReference>
<dbReference type="EC" id="2.7.7.65" evidence="2"/>
<dbReference type="SMART" id="SM00267">
    <property type="entry name" value="GGDEF"/>
    <property type="match status" value="1"/>
</dbReference>
<dbReference type="SMART" id="SM00448">
    <property type="entry name" value="REC"/>
    <property type="match status" value="1"/>
</dbReference>
<comment type="catalytic activity">
    <reaction evidence="3">
        <text>2 GTP = 3',3'-c-di-GMP + 2 diphosphate</text>
        <dbReference type="Rhea" id="RHEA:24898"/>
        <dbReference type="ChEBI" id="CHEBI:33019"/>
        <dbReference type="ChEBI" id="CHEBI:37565"/>
        <dbReference type="ChEBI" id="CHEBI:58805"/>
        <dbReference type="EC" id="2.7.7.65"/>
    </reaction>
</comment>
<dbReference type="PANTHER" id="PTHR45138">
    <property type="entry name" value="REGULATORY COMPONENTS OF SENSORY TRANSDUCTION SYSTEM"/>
    <property type="match status" value="1"/>
</dbReference>
<proteinExistence type="predicted"/>
<dbReference type="PROSITE" id="PS50887">
    <property type="entry name" value="GGDEF"/>
    <property type="match status" value="1"/>
</dbReference>
<dbReference type="RefSeq" id="WP_007104634.1">
    <property type="nucleotide sequence ID" value="NZ_BAER01000044.1"/>
</dbReference>
<dbReference type="Pfam" id="PF00990">
    <property type="entry name" value="GGDEF"/>
    <property type="match status" value="1"/>
</dbReference>
<evidence type="ECO:0000256" key="3">
    <source>
        <dbReference type="ARBA" id="ARBA00034247"/>
    </source>
</evidence>
<keyword evidence="4" id="KW-0597">Phosphoprotein</keyword>
<comment type="caution">
    <text evidence="7">The sequence shown here is derived from an EMBL/GenBank/DDBJ whole genome shotgun (WGS) entry which is preliminary data.</text>
</comment>
<keyword evidence="8" id="KW-1185">Reference proteome</keyword>
<reference evidence="8" key="1">
    <citation type="journal article" date="2014" name="Environ. Microbiol.">
        <title>Comparative genomics of the marine bacterial genus Glaciecola reveals the high degree of genomic diversity and genomic characteristic for cold adaptation.</title>
        <authorList>
            <person name="Qin Q.L."/>
            <person name="Xie B.B."/>
            <person name="Yu Y."/>
            <person name="Shu Y.L."/>
            <person name="Rong J.C."/>
            <person name="Zhang Y.J."/>
            <person name="Zhao D.L."/>
            <person name="Chen X.L."/>
            <person name="Zhang X.Y."/>
            <person name="Chen B."/>
            <person name="Zhou B.C."/>
            <person name="Zhang Y.Z."/>
        </authorList>
    </citation>
    <scope>NUCLEOTIDE SEQUENCE [LARGE SCALE GENOMIC DNA]</scope>
    <source>
        <strain evidence="8">LMG 21857</strain>
    </source>
</reference>
<dbReference type="InterPro" id="IPR050469">
    <property type="entry name" value="Diguanylate_Cyclase"/>
</dbReference>
<accession>K6YJF7</accession>
<dbReference type="InterPro" id="IPR000160">
    <property type="entry name" value="GGDEF_dom"/>
</dbReference>
<dbReference type="InterPro" id="IPR029787">
    <property type="entry name" value="Nucleotide_cyclase"/>
</dbReference>
<dbReference type="Gene3D" id="3.40.50.2300">
    <property type="match status" value="1"/>
</dbReference>
<dbReference type="Pfam" id="PF00072">
    <property type="entry name" value="Response_reg"/>
    <property type="match status" value="1"/>
</dbReference>
<name>K6YJF7_9ALTE</name>
<dbReference type="InterPro" id="IPR011006">
    <property type="entry name" value="CheY-like_superfamily"/>
</dbReference>
<dbReference type="SUPFAM" id="SSF55073">
    <property type="entry name" value="Nucleotide cyclase"/>
    <property type="match status" value="1"/>
</dbReference>
<dbReference type="Proteomes" id="UP000006322">
    <property type="component" value="Unassembled WGS sequence"/>
</dbReference>
<evidence type="ECO:0000259" key="5">
    <source>
        <dbReference type="PROSITE" id="PS50110"/>
    </source>
</evidence>
<protein>
    <recommendedName>
        <fullName evidence="2">diguanylate cyclase</fullName>
        <ecNumber evidence="2">2.7.7.65</ecNumber>
    </recommendedName>
</protein>
<feature type="domain" description="Response regulatory" evidence="5">
    <location>
        <begin position="17"/>
        <end position="132"/>
    </location>
</feature>
<gene>
    <name evidence="7" type="primary">pleD</name>
    <name evidence="7" type="ORF">GPLA_1942</name>
</gene>
<organism evidence="7 8">
    <name type="scientific">Paraglaciecola polaris LMG 21857</name>
    <dbReference type="NCBI Taxonomy" id="1129793"/>
    <lineage>
        <taxon>Bacteria</taxon>
        <taxon>Pseudomonadati</taxon>
        <taxon>Pseudomonadota</taxon>
        <taxon>Gammaproteobacteria</taxon>
        <taxon>Alteromonadales</taxon>
        <taxon>Alteromonadaceae</taxon>
        <taxon>Paraglaciecola</taxon>
    </lineage>
</organism>
<evidence type="ECO:0000313" key="8">
    <source>
        <dbReference type="Proteomes" id="UP000006322"/>
    </source>
</evidence>
<feature type="domain" description="GGDEF" evidence="6">
    <location>
        <begin position="175"/>
        <end position="306"/>
    </location>
</feature>
<dbReference type="SUPFAM" id="SSF52172">
    <property type="entry name" value="CheY-like"/>
    <property type="match status" value="1"/>
</dbReference>
<sequence length="306" mass="34153">MNQAATTLTKVSLENARILVVDDQPINIQVINQVLGDCYHLRFAKSGQAALDICLSDPPDLILMDVVMPELDGLTTCKIIKNTPEISDIPVVFITSLQKSEEENACWQAGGIDYMVKPVNPLPLRNRVNAHLTLKFQADLLKKLAYLDGLTGVYNRRYLDEYLIQQTAQAKRSNQPLSLLMVDIDYFKQFNDEYGHLFADDQLKQTALSIKKTLQRPTDIVARFGGEEFVCVLPDTGKLGARHVAESIMQNIAALKITHKLSPHQYLTVSIGTATIEAKQDYGTDLIAIADKHLYKAKQTGRNKAI</sequence>
<comment type="cofactor">
    <cofactor evidence="1">
        <name>Mg(2+)</name>
        <dbReference type="ChEBI" id="CHEBI:18420"/>
    </cofactor>
</comment>
<dbReference type="OrthoDB" id="9812260at2"/>
<dbReference type="InterPro" id="IPR001789">
    <property type="entry name" value="Sig_transdc_resp-reg_receiver"/>
</dbReference>
<dbReference type="GO" id="GO:0000160">
    <property type="term" value="P:phosphorelay signal transduction system"/>
    <property type="evidence" value="ECO:0007669"/>
    <property type="project" value="InterPro"/>
</dbReference>
<evidence type="ECO:0000313" key="7">
    <source>
        <dbReference type="EMBL" id="GAC32849.1"/>
    </source>
</evidence>
<dbReference type="InterPro" id="IPR043128">
    <property type="entry name" value="Rev_trsase/Diguanyl_cyclase"/>
</dbReference>
<dbReference type="GO" id="GO:0043709">
    <property type="term" value="P:cell adhesion involved in single-species biofilm formation"/>
    <property type="evidence" value="ECO:0007669"/>
    <property type="project" value="TreeGrafter"/>
</dbReference>
<evidence type="ECO:0000259" key="6">
    <source>
        <dbReference type="PROSITE" id="PS50887"/>
    </source>
</evidence>
<feature type="modified residue" description="4-aspartylphosphate" evidence="4">
    <location>
        <position position="65"/>
    </location>
</feature>
<dbReference type="FunFam" id="3.30.70.270:FF:000001">
    <property type="entry name" value="Diguanylate cyclase domain protein"/>
    <property type="match status" value="1"/>
</dbReference>
<dbReference type="PROSITE" id="PS50110">
    <property type="entry name" value="RESPONSE_REGULATORY"/>
    <property type="match status" value="1"/>
</dbReference>
<evidence type="ECO:0000256" key="1">
    <source>
        <dbReference type="ARBA" id="ARBA00001946"/>
    </source>
</evidence>
<dbReference type="EMBL" id="BAER01000044">
    <property type="protein sequence ID" value="GAC32849.1"/>
    <property type="molecule type" value="Genomic_DNA"/>
</dbReference>
<evidence type="ECO:0000256" key="2">
    <source>
        <dbReference type="ARBA" id="ARBA00012528"/>
    </source>
</evidence>
<dbReference type="PANTHER" id="PTHR45138:SF9">
    <property type="entry name" value="DIGUANYLATE CYCLASE DGCM-RELATED"/>
    <property type="match status" value="1"/>
</dbReference>
<dbReference type="Gene3D" id="3.30.70.270">
    <property type="match status" value="1"/>
</dbReference>
<evidence type="ECO:0000256" key="4">
    <source>
        <dbReference type="PROSITE-ProRule" id="PRU00169"/>
    </source>
</evidence>
<dbReference type="GO" id="GO:0005886">
    <property type="term" value="C:plasma membrane"/>
    <property type="evidence" value="ECO:0007669"/>
    <property type="project" value="TreeGrafter"/>
</dbReference>
<dbReference type="AlphaFoldDB" id="K6YJF7"/>
<dbReference type="GO" id="GO:0052621">
    <property type="term" value="F:diguanylate cyclase activity"/>
    <property type="evidence" value="ECO:0007669"/>
    <property type="project" value="UniProtKB-EC"/>
</dbReference>
<dbReference type="GO" id="GO:1902201">
    <property type="term" value="P:negative regulation of bacterial-type flagellum-dependent cell motility"/>
    <property type="evidence" value="ECO:0007669"/>
    <property type="project" value="TreeGrafter"/>
</dbReference>